<keyword evidence="3" id="KW-1185">Reference proteome</keyword>
<proteinExistence type="predicted"/>
<dbReference type="SUPFAM" id="SSF103247">
    <property type="entry name" value="TT1751-like"/>
    <property type="match status" value="1"/>
</dbReference>
<evidence type="ECO:0000313" key="3">
    <source>
        <dbReference type="Proteomes" id="UP001321047"/>
    </source>
</evidence>
<dbReference type="Gene3D" id="3.30.310.70">
    <property type="entry name" value="TT1751-like domain"/>
    <property type="match status" value="1"/>
</dbReference>
<dbReference type="InterPro" id="IPR005180">
    <property type="entry name" value="DUF302"/>
</dbReference>
<sequence length="138" mass="14861">MGYTIQKSVAGDFGEVVDTTIAVLEDEGFGVLCDIDVQATLKEKLGEEFQQYRILGACNPALAHEGLTEEIELGAVLPCNVIVYETDEGTVVVSAVDPHQLVGIADNEALDSIATEVHDRFERTLSTVNDEFESASEA</sequence>
<protein>
    <submittedName>
        <fullName evidence="2">DUF302 domain-containing protein</fullName>
    </submittedName>
</protein>
<accession>A0AAP3E6D2</accession>
<dbReference type="CDD" id="cd14797">
    <property type="entry name" value="DUF302"/>
    <property type="match status" value="1"/>
</dbReference>
<dbReference type="PIRSF" id="PIRSF021774">
    <property type="entry name" value="UCP021774"/>
    <property type="match status" value="1"/>
</dbReference>
<dbReference type="PANTHER" id="PTHR38342">
    <property type="entry name" value="SLR5037 PROTEIN"/>
    <property type="match status" value="1"/>
</dbReference>
<dbReference type="RefSeq" id="WP_342808691.1">
    <property type="nucleotide sequence ID" value="NZ_JAOPJZ010000006.1"/>
</dbReference>
<feature type="domain" description="DUF302" evidence="1">
    <location>
        <begin position="35"/>
        <end position="98"/>
    </location>
</feature>
<dbReference type="Pfam" id="PF03625">
    <property type="entry name" value="DUF302"/>
    <property type="match status" value="1"/>
</dbReference>
<name>A0AAP3E6D2_9EURY</name>
<dbReference type="Proteomes" id="UP001321047">
    <property type="component" value="Unassembled WGS sequence"/>
</dbReference>
<dbReference type="EMBL" id="JAOPJZ010000006">
    <property type="protein sequence ID" value="MCU4752351.1"/>
    <property type="molecule type" value="Genomic_DNA"/>
</dbReference>
<comment type="caution">
    <text evidence="2">The sequence shown here is derived from an EMBL/GenBank/DDBJ whole genome shotgun (WGS) entry which is preliminary data.</text>
</comment>
<organism evidence="2 3">
    <name type="scientific">Natronosalvus hydrolyticus</name>
    <dbReference type="NCBI Taxonomy" id="2979988"/>
    <lineage>
        <taxon>Archaea</taxon>
        <taxon>Methanobacteriati</taxon>
        <taxon>Methanobacteriota</taxon>
        <taxon>Stenosarchaea group</taxon>
        <taxon>Halobacteria</taxon>
        <taxon>Halobacteriales</taxon>
        <taxon>Natrialbaceae</taxon>
        <taxon>Natronosalvus</taxon>
    </lineage>
</organism>
<dbReference type="InterPro" id="IPR035923">
    <property type="entry name" value="TT1751-like_sf"/>
</dbReference>
<dbReference type="AlphaFoldDB" id="A0AAP3E6D2"/>
<dbReference type="InterPro" id="IPR016796">
    <property type="entry name" value="UCP021774"/>
</dbReference>
<evidence type="ECO:0000313" key="2">
    <source>
        <dbReference type="EMBL" id="MCU4752351.1"/>
    </source>
</evidence>
<reference evidence="2 3" key="1">
    <citation type="submission" date="2022-09" db="EMBL/GenBank/DDBJ databases">
        <title>Enrichment on poylsaccharides allowed isolation of novel metabolic and taxonomic groups of Haloarchaea.</title>
        <authorList>
            <person name="Sorokin D.Y."/>
            <person name="Elcheninov A.G."/>
            <person name="Khizhniak T.V."/>
            <person name="Kolganova T.V."/>
            <person name="Kublanov I.V."/>
        </authorList>
    </citation>
    <scope>NUCLEOTIDE SEQUENCE [LARGE SCALE GENOMIC DNA]</scope>
    <source>
        <strain evidence="2 3">AArc-curdl1</strain>
    </source>
</reference>
<evidence type="ECO:0000259" key="1">
    <source>
        <dbReference type="Pfam" id="PF03625"/>
    </source>
</evidence>
<gene>
    <name evidence="2" type="ORF">OB919_10185</name>
</gene>
<dbReference type="PANTHER" id="PTHR38342:SF1">
    <property type="entry name" value="SLR5037 PROTEIN"/>
    <property type="match status" value="1"/>
</dbReference>